<organism evidence="2">
    <name type="scientific">Pyrenophora teres f. teres (strain 0-1)</name>
    <name type="common">Barley net blotch fungus</name>
    <name type="synonym">Drechslera teres f. teres</name>
    <dbReference type="NCBI Taxonomy" id="861557"/>
    <lineage>
        <taxon>Eukaryota</taxon>
        <taxon>Fungi</taxon>
        <taxon>Dikarya</taxon>
        <taxon>Ascomycota</taxon>
        <taxon>Pezizomycotina</taxon>
        <taxon>Dothideomycetes</taxon>
        <taxon>Pleosporomycetidae</taxon>
        <taxon>Pleosporales</taxon>
        <taxon>Pleosporineae</taxon>
        <taxon>Pleosporaceae</taxon>
        <taxon>Pyrenophora</taxon>
    </lineage>
</organism>
<gene>
    <name evidence="1" type="ORF">PTT_07530</name>
</gene>
<accession>E3RHV5</accession>
<dbReference type="KEGG" id="pte:PTT_07530"/>
<feature type="non-terminal residue" evidence="1">
    <location>
        <position position="1"/>
    </location>
</feature>
<proteinExistence type="predicted"/>
<name>E3RHV5_PYRTT</name>
<keyword evidence="2" id="KW-1185">Reference proteome</keyword>
<dbReference type="AlphaFoldDB" id="E3RHV5"/>
<dbReference type="EMBL" id="GL533166">
    <property type="protein sequence ID" value="EFQ94694.1"/>
    <property type="molecule type" value="Genomic_DNA"/>
</dbReference>
<evidence type="ECO:0000313" key="1">
    <source>
        <dbReference type="EMBL" id="EFQ94694.1"/>
    </source>
</evidence>
<reference evidence="1 2" key="1">
    <citation type="journal article" date="2010" name="Genome Biol.">
        <title>A first genome assembly of the barley fungal pathogen Pyrenophora teres f. teres.</title>
        <authorList>
            <person name="Ellwood S.R."/>
            <person name="Liu Z."/>
            <person name="Syme R.A."/>
            <person name="Lai Z."/>
            <person name="Hane J.K."/>
            <person name="Keiper F."/>
            <person name="Moffat C.S."/>
            <person name="Oliver R.P."/>
            <person name="Friesen T.L."/>
        </authorList>
    </citation>
    <scope>NUCLEOTIDE SEQUENCE [LARGE SCALE GENOMIC DNA]</scope>
    <source>
        <strain evidence="1 2">0-1</strain>
    </source>
</reference>
<protein>
    <submittedName>
        <fullName evidence="1">Uncharacterized protein</fullName>
    </submittedName>
</protein>
<sequence>SHVDKLVDQPFSVAVPFLVRDLNFYRCGWCLIRKSFIIGGSEQTWVEDGEYSG</sequence>
<dbReference type="HOGENOM" id="CLU_3074435_0_0_1"/>
<dbReference type="Proteomes" id="UP000001067">
    <property type="component" value="Unassembled WGS sequence"/>
</dbReference>
<evidence type="ECO:0000313" key="2">
    <source>
        <dbReference type="Proteomes" id="UP000001067"/>
    </source>
</evidence>